<dbReference type="Pfam" id="PF17921">
    <property type="entry name" value="Integrase_H2C2"/>
    <property type="match status" value="1"/>
</dbReference>
<dbReference type="PANTHER" id="PTHR48475">
    <property type="entry name" value="RIBONUCLEASE H"/>
    <property type="match status" value="1"/>
</dbReference>
<dbReference type="Gene3D" id="1.10.340.70">
    <property type="match status" value="1"/>
</dbReference>
<dbReference type="GO" id="GO:0003676">
    <property type="term" value="F:nucleic acid binding"/>
    <property type="evidence" value="ECO:0007669"/>
    <property type="project" value="InterPro"/>
</dbReference>
<reference evidence="2 3" key="1">
    <citation type="submission" date="2024-01" db="EMBL/GenBank/DDBJ databases">
        <title>The complete chloroplast genome sequence of Lithospermum erythrorhizon: insights into the phylogenetic relationship among Boraginaceae species and the maternal lineages of purple gromwells.</title>
        <authorList>
            <person name="Okada T."/>
            <person name="Watanabe K."/>
        </authorList>
    </citation>
    <scope>NUCLEOTIDE SEQUENCE [LARGE SCALE GENOMIC DNA]</scope>
</reference>
<dbReference type="InterPro" id="IPR012337">
    <property type="entry name" value="RNaseH-like_sf"/>
</dbReference>
<evidence type="ECO:0000313" key="3">
    <source>
        <dbReference type="Proteomes" id="UP001454036"/>
    </source>
</evidence>
<dbReference type="InterPro" id="IPR036397">
    <property type="entry name" value="RNaseH_sf"/>
</dbReference>
<dbReference type="Gene3D" id="3.30.420.10">
    <property type="entry name" value="Ribonuclease H-like superfamily/Ribonuclease H"/>
    <property type="match status" value="1"/>
</dbReference>
<dbReference type="SUPFAM" id="SSF53098">
    <property type="entry name" value="Ribonuclease H-like"/>
    <property type="match status" value="1"/>
</dbReference>
<gene>
    <name evidence="2" type="ORF">LIER_25261</name>
</gene>
<comment type="caution">
    <text evidence="2">The sequence shown here is derived from an EMBL/GenBank/DDBJ whole genome shotgun (WGS) entry which is preliminary data.</text>
</comment>
<accession>A0AAV3R449</accession>
<dbReference type="Proteomes" id="UP001454036">
    <property type="component" value="Unassembled WGS sequence"/>
</dbReference>
<dbReference type="PANTHER" id="PTHR48475:SF2">
    <property type="entry name" value="RIBONUCLEASE H"/>
    <property type="match status" value="1"/>
</dbReference>
<organism evidence="2 3">
    <name type="scientific">Lithospermum erythrorhizon</name>
    <name type="common">Purple gromwell</name>
    <name type="synonym">Lithospermum officinale var. erythrorhizon</name>
    <dbReference type="NCBI Taxonomy" id="34254"/>
    <lineage>
        <taxon>Eukaryota</taxon>
        <taxon>Viridiplantae</taxon>
        <taxon>Streptophyta</taxon>
        <taxon>Embryophyta</taxon>
        <taxon>Tracheophyta</taxon>
        <taxon>Spermatophyta</taxon>
        <taxon>Magnoliopsida</taxon>
        <taxon>eudicotyledons</taxon>
        <taxon>Gunneridae</taxon>
        <taxon>Pentapetalae</taxon>
        <taxon>asterids</taxon>
        <taxon>lamiids</taxon>
        <taxon>Boraginales</taxon>
        <taxon>Boraginaceae</taxon>
        <taxon>Boraginoideae</taxon>
        <taxon>Lithospermeae</taxon>
        <taxon>Lithospermum</taxon>
    </lineage>
</organism>
<name>A0AAV3R449_LITER</name>
<evidence type="ECO:0000313" key="2">
    <source>
        <dbReference type="EMBL" id="GAA0171164.1"/>
    </source>
</evidence>
<protein>
    <recommendedName>
        <fullName evidence="1">Integrase catalytic domain-containing protein</fullName>
    </recommendedName>
</protein>
<dbReference type="AlphaFoldDB" id="A0AAV3R449"/>
<dbReference type="GO" id="GO:0015074">
    <property type="term" value="P:DNA integration"/>
    <property type="evidence" value="ECO:0007669"/>
    <property type="project" value="InterPro"/>
</dbReference>
<dbReference type="InterPro" id="IPR041588">
    <property type="entry name" value="Integrase_H2C2"/>
</dbReference>
<keyword evidence="3" id="KW-1185">Reference proteome</keyword>
<feature type="domain" description="Integrase catalytic" evidence="1">
    <location>
        <begin position="222"/>
        <end position="320"/>
    </location>
</feature>
<evidence type="ECO:0000259" key="1">
    <source>
        <dbReference type="PROSITE" id="PS50994"/>
    </source>
</evidence>
<dbReference type="PROSITE" id="PS50994">
    <property type="entry name" value="INTEGRASE"/>
    <property type="match status" value="1"/>
</dbReference>
<dbReference type="EMBL" id="BAABME010007555">
    <property type="protein sequence ID" value="GAA0171164.1"/>
    <property type="molecule type" value="Genomic_DNA"/>
</dbReference>
<dbReference type="InterPro" id="IPR001584">
    <property type="entry name" value="Integrase_cat-core"/>
</dbReference>
<sequence>MPRLHPWLKNSPILCFNTYRVEKKEEADRLSKLSTTYYNELPKGVFKEVRECPAYEAKFVRAVLEKREDWRTAIVKFLSNGQLPRDPGEARKIQHRSLKFCMYQGELYRKSWEGPLLVCVSREDVPKVLNEVHSGWCESHIGGRALATKITRTGFFRPSMIKDSAEFVQKCDACQKLGNVPQQSPHYDDLDPQPDSPRYVGNRFGEDIVQFLWKHVLTCFRIPRILVLDNRTQFASSALREFCEKYDIEQRFAPVYYPQSNGQIEVMNRTIFKGIKKNLAQSGASGGAWIEELSLVLWSLRTTPSHATCETPFSLIYGTEAVVPVEVGLPTLRQRGFDKVHNSQLLREQLTLISELRDRALVTMQKYKRFMASSFNRTGTYESEELDGKPVQQTWHASNLSKYCL</sequence>
<proteinExistence type="predicted"/>